<gene>
    <name evidence="2" type="ORF">GCM10009020_23490</name>
</gene>
<comment type="caution">
    <text evidence="2">The sequence shown here is derived from an EMBL/GenBank/DDBJ whole genome shotgun (WGS) entry which is preliminary data.</text>
</comment>
<dbReference type="EMBL" id="BAAADV010000004">
    <property type="protein sequence ID" value="GAA0675183.1"/>
    <property type="molecule type" value="Genomic_DNA"/>
</dbReference>
<accession>A0AAV3TAI7</accession>
<proteinExistence type="predicted"/>
<dbReference type="InterPro" id="IPR054495">
    <property type="entry name" value="DUF488-N3a"/>
</dbReference>
<name>A0AAV3TAI7_9EURY</name>
<dbReference type="Pfam" id="PF22751">
    <property type="entry name" value="DUF488-N3a"/>
    <property type="match status" value="1"/>
</dbReference>
<keyword evidence="3" id="KW-1185">Reference proteome</keyword>
<evidence type="ECO:0000313" key="2">
    <source>
        <dbReference type="EMBL" id="GAA0675183.1"/>
    </source>
</evidence>
<organism evidence="2 3">
    <name type="scientific">Natronoarchaeum mannanilyticum</name>
    <dbReference type="NCBI Taxonomy" id="926360"/>
    <lineage>
        <taxon>Archaea</taxon>
        <taxon>Methanobacteriati</taxon>
        <taxon>Methanobacteriota</taxon>
        <taxon>Stenosarchaea group</taxon>
        <taxon>Halobacteria</taxon>
        <taxon>Halobacteriales</taxon>
        <taxon>Natronoarchaeaceae</taxon>
    </lineage>
</organism>
<feature type="domain" description="DUF488" evidence="1">
    <location>
        <begin position="24"/>
        <end position="143"/>
    </location>
</feature>
<dbReference type="AlphaFoldDB" id="A0AAV3TAI7"/>
<evidence type="ECO:0000313" key="3">
    <source>
        <dbReference type="Proteomes" id="UP001500420"/>
    </source>
</evidence>
<sequence length="144" mass="16167">MSDTGRLRDTYVAAIQHDLAELPEKTTLVGVVREPTSWFHAAVDENRPALAPPTGLLEDVRAEQETLESEGVADAVAHNQAMAAVDFDRRYREHLDDSDAASSAIEGLIERLRGGKDVALVCYENTDEKRCHRTLLRERIEKRR</sequence>
<dbReference type="Proteomes" id="UP001500420">
    <property type="component" value="Unassembled WGS sequence"/>
</dbReference>
<protein>
    <recommendedName>
        <fullName evidence="1">DUF488 domain-containing protein</fullName>
    </recommendedName>
</protein>
<evidence type="ECO:0000259" key="1">
    <source>
        <dbReference type="Pfam" id="PF22751"/>
    </source>
</evidence>
<dbReference type="RefSeq" id="WP_343774213.1">
    <property type="nucleotide sequence ID" value="NZ_BAAADV010000004.1"/>
</dbReference>
<reference evidence="2 3" key="1">
    <citation type="journal article" date="2019" name="Int. J. Syst. Evol. Microbiol.">
        <title>The Global Catalogue of Microorganisms (GCM) 10K type strain sequencing project: providing services to taxonomists for standard genome sequencing and annotation.</title>
        <authorList>
            <consortium name="The Broad Institute Genomics Platform"/>
            <consortium name="The Broad Institute Genome Sequencing Center for Infectious Disease"/>
            <person name="Wu L."/>
            <person name="Ma J."/>
        </authorList>
    </citation>
    <scope>NUCLEOTIDE SEQUENCE [LARGE SCALE GENOMIC DNA]</scope>
    <source>
        <strain evidence="2 3">JCM 16328</strain>
    </source>
</reference>